<name>A0A6A4V128_AMPAM</name>
<keyword evidence="1" id="KW-0812">Transmembrane</keyword>
<dbReference type="PANTHER" id="PTHR12892:SF17">
    <property type="entry name" value="POST-GPI ATTACHMENT TO PROTEINS FACTOR 2-LIKE"/>
    <property type="match status" value="1"/>
</dbReference>
<protein>
    <submittedName>
        <fullName evidence="3">Post-GPI attachment to proteins factor 2-like</fullName>
    </submittedName>
</protein>
<feature type="transmembrane region" description="Helical" evidence="1">
    <location>
        <begin position="122"/>
        <end position="140"/>
    </location>
</feature>
<keyword evidence="1" id="KW-0472">Membrane</keyword>
<comment type="caution">
    <text evidence="3">The sequence shown here is derived from an EMBL/GenBank/DDBJ whole genome shotgun (WGS) entry which is preliminary data.</text>
</comment>
<keyword evidence="1" id="KW-1133">Transmembrane helix</keyword>
<dbReference type="GO" id="GO:0005789">
    <property type="term" value="C:endoplasmic reticulum membrane"/>
    <property type="evidence" value="ECO:0007669"/>
    <property type="project" value="TreeGrafter"/>
</dbReference>
<evidence type="ECO:0000256" key="1">
    <source>
        <dbReference type="SAM" id="Phobius"/>
    </source>
</evidence>
<keyword evidence="4" id="KW-1185">Reference proteome</keyword>
<feature type="transmembrane region" description="Helical" evidence="1">
    <location>
        <begin position="160"/>
        <end position="178"/>
    </location>
</feature>
<gene>
    <name evidence="3" type="ORF">FJT64_011911</name>
</gene>
<proteinExistence type="predicted"/>
<dbReference type="EMBL" id="VIIS01001994">
    <property type="protein sequence ID" value="KAF0289907.1"/>
    <property type="molecule type" value="Genomic_DNA"/>
</dbReference>
<dbReference type="Pfam" id="PF10277">
    <property type="entry name" value="Frag1"/>
    <property type="match status" value="2"/>
</dbReference>
<dbReference type="InterPro" id="IPR039545">
    <property type="entry name" value="PGAP2"/>
</dbReference>
<dbReference type="AlphaFoldDB" id="A0A6A4V128"/>
<feature type="domain" description="CWH43-like N-terminal" evidence="2">
    <location>
        <begin position="116"/>
        <end position="215"/>
    </location>
</feature>
<feature type="domain" description="CWH43-like N-terminal" evidence="2">
    <location>
        <begin position="24"/>
        <end position="102"/>
    </location>
</feature>
<dbReference type="OrthoDB" id="68581at2759"/>
<accession>A0A6A4V128</accession>
<dbReference type="PANTHER" id="PTHR12892">
    <property type="entry name" value="FGF RECEPTOR ACTIVATING PROTEIN 1"/>
    <property type="match status" value="1"/>
</dbReference>
<evidence type="ECO:0000259" key="2">
    <source>
        <dbReference type="Pfam" id="PF10277"/>
    </source>
</evidence>
<dbReference type="InterPro" id="IPR019402">
    <property type="entry name" value="CWH43_N"/>
</dbReference>
<sequence>MYSEDTMDKASLEQVSLRLSIRRLSTVVLTIPMGAMIACFVSAHIHHEDINHTWCPVYNFIPSVSAITGVSPERYLWRLCMSAHLVPRCLIAAVCYNHFTRLLDGLTLPSPSVSPTAVHEKAFSLFLFSCFVYMVVSLAAEREAFPAMTPSQRSSHRWKAFVAVLYVSLIIGLLYYFWKHRFYCEELAFTWFSFCEYGICACIMVYHLLVIYDIPEFWLTVGVPLPAAANGISAPLKVD</sequence>
<evidence type="ECO:0000313" key="4">
    <source>
        <dbReference type="Proteomes" id="UP000440578"/>
    </source>
</evidence>
<dbReference type="GO" id="GO:0006506">
    <property type="term" value="P:GPI anchor biosynthetic process"/>
    <property type="evidence" value="ECO:0007669"/>
    <property type="project" value="TreeGrafter"/>
</dbReference>
<dbReference type="GO" id="GO:0000139">
    <property type="term" value="C:Golgi membrane"/>
    <property type="evidence" value="ECO:0007669"/>
    <property type="project" value="InterPro"/>
</dbReference>
<evidence type="ECO:0000313" key="3">
    <source>
        <dbReference type="EMBL" id="KAF0289907.1"/>
    </source>
</evidence>
<feature type="transmembrane region" description="Helical" evidence="1">
    <location>
        <begin position="24"/>
        <end position="45"/>
    </location>
</feature>
<reference evidence="3 4" key="1">
    <citation type="submission" date="2019-07" db="EMBL/GenBank/DDBJ databases">
        <title>Draft genome assembly of a fouling barnacle, Amphibalanus amphitrite (Darwin, 1854): The first reference genome for Thecostraca.</title>
        <authorList>
            <person name="Kim W."/>
        </authorList>
    </citation>
    <scope>NUCLEOTIDE SEQUENCE [LARGE SCALE GENOMIC DNA]</scope>
    <source>
        <strain evidence="3">SNU_AA5</strain>
        <tissue evidence="3">Soma without cirri and trophi</tissue>
    </source>
</reference>
<feature type="transmembrane region" description="Helical" evidence="1">
    <location>
        <begin position="190"/>
        <end position="212"/>
    </location>
</feature>
<dbReference type="Proteomes" id="UP000440578">
    <property type="component" value="Unassembled WGS sequence"/>
</dbReference>
<organism evidence="3 4">
    <name type="scientific">Amphibalanus amphitrite</name>
    <name type="common">Striped barnacle</name>
    <name type="synonym">Balanus amphitrite</name>
    <dbReference type="NCBI Taxonomy" id="1232801"/>
    <lineage>
        <taxon>Eukaryota</taxon>
        <taxon>Metazoa</taxon>
        <taxon>Ecdysozoa</taxon>
        <taxon>Arthropoda</taxon>
        <taxon>Crustacea</taxon>
        <taxon>Multicrustacea</taxon>
        <taxon>Cirripedia</taxon>
        <taxon>Thoracica</taxon>
        <taxon>Thoracicalcarea</taxon>
        <taxon>Balanomorpha</taxon>
        <taxon>Balanoidea</taxon>
        <taxon>Balanidae</taxon>
        <taxon>Amphibalaninae</taxon>
        <taxon>Amphibalanus</taxon>
    </lineage>
</organism>